<dbReference type="Gene3D" id="1.10.150.240">
    <property type="entry name" value="Putative phosphatase, domain 2"/>
    <property type="match status" value="1"/>
</dbReference>
<evidence type="ECO:0008006" key="6">
    <source>
        <dbReference type="Google" id="ProtNLM"/>
    </source>
</evidence>
<dbReference type="InterPro" id="IPR041492">
    <property type="entry name" value="HAD_2"/>
</dbReference>
<reference evidence="5" key="1">
    <citation type="journal article" date="2020" name="Nature">
        <title>Giant virus diversity and host interactions through global metagenomics.</title>
        <authorList>
            <person name="Schulz F."/>
            <person name="Roux S."/>
            <person name="Paez-Espino D."/>
            <person name="Jungbluth S."/>
            <person name="Walsh D.A."/>
            <person name="Denef V.J."/>
            <person name="McMahon K.D."/>
            <person name="Konstantinidis K.T."/>
            <person name="Eloe-Fadrosh E.A."/>
            <person name="Kyrpides N.C."/>
            <person name="Woyke T."/>
        </authorList>
    </citation>
    <scope>NUCLEOTIDE SEQUENCE</scope>
    <source>
        <strain evidence="5">GVMAG-S-1101171-111</strain>
    </source>
</reference>
<evidence type="ECO:0000313" key="5">
    <source>
        <dbReference type="EMBL" id="QHS82516.1"/>
    </source>
</evidence>
<dbReference type="AlphaFoldDB" id="A0A6C0ASG6"/>
<dbReference type="GO" id="GO:0003824">
    <property type="term" value="F:catalytic activity"/>
    <property type="evidence" value="ECO:0007669"/>
    <property type="project" value="UniProtKB-ARBA"/>
</dbReference>
<evidence type="ECO:0000256" key="4">
    <source>
        <dbReference type="ARBA" id="ARBA00023277"/>
    </source>
</evidence>
<sequence length="221" mass="26425">MQDIINNYDLFIFDLDDTLVKTEHLHYISWLSVLKRSIGEYFYISFSIYCSKFHSNKVDCIRQYLKNELCIQDYESCVQEKNDYYLDLITKEKDKLALIAGVEAFITEVVKNKKEFVIVSNTQKINVMFFLDLFPILQKCSKVYYREMFRNKKPNPECYFMVCTDFPNTTKIGFEDSITGIHALNGVEEIDTVFINNKDYYYYDYILANYKILKCIENYNW</sequence>
<organism evidence="5">
    <name type="scientific">viral metagenome</name>
    <dbReference type="NCBI Taxonomy" id="1070528"/>
    <lineage>
        <taxon>unclassified sequences</taxon>
        <taxon>metagenomes</taxon>
        <taxon>organismal metagenomes</taxon>
    </lineage>
</organism>
<dbReference type="SUPFAM" id="SSF56784">
    <property type="entry name" value="HAD-like"/>
    <property type="match status" value="1"/>
</dbReference>
<evidence type="ECO:0000256" key="1">
    <source>
        <dbReference type="ARBA" id="ARBA00001946"/>
    </source>
</evidence>
<dbReference type="EMBL" id="MN740803">
    <property type="protein sequence ID" value="QHS82516.1"/>
    <property type="molecule type" value="Genomic_DNA"/>
</dbReference>
<dbReference type="InterPro" id="IPR023198">
    <property type="entry name" value="PGP-like_dom2"/>
</dbReference>
<proteinExistence type="predicted"/>
<keyword evidence="2" id="KW-0479">Metal-binding</keyword>
<evidence type="ECO:0000256" key="2">
    <source>
        <dbReference type="ARBA" id="ARBA00022723"/>
    </source>
</evidence>
<keyword evidence="3" id="KW-0460">Magnesium</keyword>
<dbReference type="InterPro" id="IPR051600">
    <property type="entry name" value="Beta-PGM-like"/>
</dbReference>
<dbReference type="CDD" id="cd07505">
    <property type="entry name" value="HAD_BPGM-like"/>
    <property type="match status" value="1"/>
</dbReference>
<dbReference type="InterPro" id="IPR036412">
    <property type="entry name" value="HAD-like_sf"/>
</dbReference>
<dbReference type="GO" id="GO:0046872">
    <property type="term" value="F:metal ion binding"/>
    <property type="evidence" value="ECO:0007669"/>
    <property type="project" value="UniProtKB-KW"/>
</dbReference>
<name>A0A6C0ASG6_9ZZZZ</name>
<dbReference type="InterPro" id="IPR023214">
    <property type="entry name" value="HAD_sf"/>
</dbReference>
<keyword evidence="4" id="KW-0119">Carbohydrate metabolism</keyword>
<dbReference type="PANTHER" id="PTHR46193:SF18">
    <property type="entry name" value="HEXITOL PHOSPHATASE B"/>
    <property type="match status" value="1"/>
</dbReference>
<protein>
    <recommendedName>
        <fullName evidence="6">Haloacid dehalogenase-like hydrolase</fullName>
    </recommendedName>
</protein>
<dbReference type="Gene3D" id="3.40.50.1000">
    <property type="entry name" value="HAD superfamily/HAD-like"/>
    <property type="match status" value="1"/>
</dbReference>
<dbReference type="Pfam" id="PF13419">
    <property type="entry name" value="HAD_2"/>
    <property type="match status" value="1"/>
</dbReference>
<evidence type="ECO:0000256" key="3">
    <source>
        <dbReference type="ARBA" id="ARBA00022842"/>
    </source>
</evidence>
<dbReference type="PANTHER" id="PTHR46193">
    <property type="entry name" value="6-PHOSPHOGLUCONATE PHOSPHATASE"/>
    <property type="match status" value="1"/>
</dbReference>
<comment type="cofactor">
    <cofactor evidence="1">
        <name>Mg(2+)</name>
        <dbReference type="ChEBI" id="CHEBI:18420"/>
    </cofactor>
</comment>
<accession>A0A6C0ASG6</accession>